<evidence type="ECO:0000313" key="3">
    <source>
        <dbReference type="Proteomes" id="UP001347796"/>
    </source>
</evidence>
<comment type="caution">
    <text evidence="2">The sequence shown here is derived from an EMBL/GenBank/DDBJ whole genome shotgun (WGS) entry which is preliminary data.</text>
</comment>
<gene>
    <name evidence="2" type="ORF">SNE40_009782</name>
</gene>
<evidence type="ECO:0000256" key="1">
    <source>
        <dbReference type="SAM" id="MobiDB-lite"/>
    </source>
</evidence>
<sequence>MHDIVTEKITEETEQKGDPTSNIVLNKVVTDNEWGNPAGLQVILNEAENFNDFSDDDDYDDDECRRSVQKKKRKPTSTSKTKWTEDEEEEIKTLFKKFFEAKKRPKPKDCLRALEQSRKRNGFISQRKKDVLKKKVFRMIDKLSQ</sequence>
<accession>A0AAN8JQ97</accession>
<proteinExistence type="predicted"/>
<name>A0AAN8JQ97_PATCE</name>
<organism evidence="2 3">
    <name type="scientific">Patella caerulea</name>
    <name type="common">Rayed Mediterranean limpet</name>
    <dbReference type="NCBI Taxonomy" id="87958"/>
    <lineage>
        <taxon>Eukaryota</taxon>
        <taxon>Metazoa</taxon>
        <taxon>Spiralia</taxon>
        <taxon>Lophotrochozoa</taxon>
        <taxon>Mollusca</taxon>
        <taxon>Gastropoda</taxon>
        <taxon>Patellogastropoda</taxon>
        <taxon>Patelloidea</taxon>
        <taxon>Patellidae</taxon>
        <taxon>Patella</taxon>
    </lineage>
</organism>
<keyword evidence="3" id="KW-1185">Reference proteome</keyword>
<feature type="compositionally biased region" description="Acidic residues" evidence="1">
    <location>
        <begin position="53"/>
        <end position="62"/>
    </location>
</feature>
<dbReference type="Proteomes" id="UP001347796">
    <property type="component" value="Unassembled WGS sequence"/>
</dbReference>
<feature type="region of interest" description="Disordered" evidence="1">
    <location>
        <begin position="52"/>
        <end position="85"/>
    </location>
</feature>
<evidence type="ECO:0000313" key="2">
    <source>
        <dbReference type="EMBL" id="KAK6182011.1"/>
    </source>
</evidence>
<dbReference type="EMBL" id="JAZGQO010000007">
    <property type="protein sequence ID" value="KAK6182011.1"/>
    <property type="molecule type" value="Genomic_DNA"/>
</dbReference>
<protein>
    <submittedName>
        <fullName evidence="2">Uncharacterized protein</fullName>
    </submittedName>
</protein>
<dbReference type="AlphaFoldDB" id="A0AAN8JQ97"/>
<reference evidence="2 3" key="1">
    <citation type="submission" date="2024-01" db="EMBL/GenBank/DDBJ databases">
        <title>The genome of the rayed Mediterranean limpet Patella caerulea (Linnaeus, 1758).</title>
        <authorList>
            <person name="Anh-Thu Weber A."/>
            <person name="Halstead-Nussloch G."/>
        </authorList>
    </citation>
    <scope>NUCLEOTIDE SEQUENCE [LARGE SCALE GENOMIC DNA]</scope>
    <source>
        <strain evidence="2">AATW-2023a</strain>
        <tissue evidence="2">Whole specimen</tissue>
    </source>
</reference>